<dbReference type="STRING" id="70415.A0A5S6QTP9"/>
<dbReference type="PANTHER" id="PTHR34150">
    <property type="entry name" value="PROTEIN CBG08832-RELATED"/>
    <property type="match status" value="1"/>
</dbReference>
<evidence type="ECO:0000313" key="3">
    <source>
        <dbReference type="WBParaSite" id="TMUE_2000010267.1"/>
    </source>
</evidence>
<keyword evidence="2" id="KW-1185">Reference proteome</keyword>
<dbReference type="InterPro" id="IPR006150">
    <property type="entry name" value="Cys_repeat_1"/>
</dbReference>
<sequence>MTLLPLVIIFTFCHRFLLTTTAGIEAKKDNRLFNVTLCNTNEIKRPHPNVTNKYLQCEPISDSDRLLWKLPDVGQWTEKNCQNDREEFNEYEQKCVKGQKLKKYGKRRCYPRPNETFAPAPNGFCDLSTSALMPYSNSPSNYMQCLPSSRRRYCGQWMNRPCFAGGLFNLILQLCVSSSVGMQCPQPYMPISQCSPMMSCPGASMCMQGSCCMPPPMTTVGMPVGMYPPNPIIPGPIGMPTQTYFPIVPNHQQYGNINLGITASMQGGVCPNGMPSLGSCGMGCPSSATCMSGFCCPMPPPYGMFGYPQMGFPPPQICMSGALPAGACFKGCPSGYVCEQAGCCQAGMPYGPMLPYGSGMMGAPFPPYGANIGPLANAGIVGPVGTAPYLPIRARPKEPQLCWNGEDPMGTCNDTVQRVGGTYDQLEGRLQCPEGYICQNGSCCRAKLPACPEGGIALQECGAGCPSGYKCYRGGCCPTPSCPDGMKATQWCDMDSDCMPGQSCIQNVCCSDLLMKLKSTAFGQRLSMNRRARKTD</sequence>
<dbReference type="SMART" id="SM00289">
    <property type="entry name" value="WR1"/>
    <property type="match status" value="5"/>
</dbReference>
<accession>A0A5S6QTP9</accession>
<reference evidence="3" key="1">
    <citation type="submission" date="2019-12" db="UniProtKB">
        <authorList>
            <consortium name="WormBaseParasite"/>
        </authorList>
    </citation>
    <scope>IDENTIFICATION</scope>
</reference>
<name>A0A5S6QTP9_TRIMR</name>
<evidence type="ECO:0000256" key="1">
    <source>
        <dbReference type="SAM" id="SignalP"/>
    </source>
</evidence>
<dbReference type="GO" id="GO:0008061">
    <property type="term" value="F:chitin binding"/>
    <property type="evidence" value="ECO:0007669"/>
    <property type="project" value="InterPro"/>
</dbReference>
<feature type="chain" id="PRO_5024385612" evidence="1">
    <location>
        <begin position="22"/>
        <end position="536"/>
    </location>
</feature>
<evidence type="ECO:0000313" key="2">
    <source>
        <dbReference type="Proteomes" id="UP000046395"/>
    </source>
</evidence>
<keyword evidence="1" id="KW-0732">Signal</keyword>
<dbReference type="PANTHER" id="PTHR34150:SF4">
    <property type="entry name" value="CHITIN BINDING DOMAIN (CHTBD2) CONTAINING"/>
    <property type="match status" value="1"/>
</dbReference>
<dbReference type="AlphaFoldDB" id="A0A5S6QTP9"/>
<protein>
    <submittedName>
        <fullName evidence="3">EB domain-containing protein</fullName>
    </submittedName>
</protein>
<feature type="signal peptide" evidence="1">
    <location>
        <begin position="1"/>
        <end position="21"/>
    </location>
</feature>
<dbReference type="SUPFAM" id="SSF57625">
    <property type="entry name" value="Invertebrate chitin-binding proteins"/>
    <property type="match status" value="1"/>
</dbReference>
<proteinExistence type="predicted"/>
<dbReference type="InterPro" id="IPR036508">
    <property type="entry name" value="Chitin-bd_dom_sf"/>
</dbReference>
<dbReference type="Proteomes" id="UP000046395">
    <property type="component" value="Unassembled WGS sequence"/>
</dbReference>
<organism evidence="2 3">
    <name type="scientific">Trichuris muris</name>
    <name type="common">Mouse whipworm</name>
    <dbReference type="NCBI Taxonomy" id="70415"/>
    <lineage>
        <taxon>Eukaryota</taxon>
        <taxon>Metazoa</taxon>
        <taxon>Ecdysozoa</taxon>
        <taxon>Nematoda</taxon>
        <taxon>Enoplea</taxon>
        <taxon>Dorylaimia</taxon>
        <taxon>Trichinellida</taxon>
        <taxon>Trichuridae</taxon>
        <taxon>Trichuris</taxon>
    </lineage>
</organism>
<dbReference type="WBParaSite" id="TMUE_2000010267.1">
    <property type="protein sequence ID" value="TMUE_2000010267.1"/>
    <property type="gene ID" value="WBGene00300914"/>
</dbReference>